<dbReference type="InterPro" id="IPR049366">
    <property type="entry name" value="RGL11_C"/>
</dbReference>
<dbReference type="InterPro" id="IPR008979">
    <property type="entry name" value="Galactose-bd-like_sf"/>
</dbReference>
<name>A0A098LIU6_9BACT</name>
<dbReference type="InterPro" id="IPR013783">
    <property type="entry name" value="Ig-like_fold"/>
</dbReference>
<dbReference type="Gene3D" id="2.60.120.260">
    <property type="entry name" value="Galactose-binding domain-like"/>
    <property type="match status" value="1"/>
</dbReference>
<dbReference type="InterPro" id="IPR041624">
    <property type="entry name" value="RGI_lyase"/>
</dbReference>
<dbReference type="AlphaFoldDB" id="A0A098LIU6"/>
<dbReference type="SUPFAM" id="SSF49785">
    <property type="entry name" value="Galactose-binding domain-like"/>
    <property type="match status" value="1"/>
</dbReference>
<gene>
    <name evidence="2" type="ORF">MYP_4095</name>
</gene>
<dbReference type="InterPro" id="IPR035986">
    <property type="entry name" value="PKD_dom_sf"/>
</dbReference>
<dbReference type="STRING" id="153721.MYP_4095"/>
<dbReference type="PROSITE" id="PS51175">
    <property type="entry name" value="CBM6"/>
    <property type="match status" value="1"/>
</dbReference>
<dbReference type="InterPro" id="IPR005084">
    <property type="entry name" value="CBM6"/>
</dbReference>
<dbReference type="SMART" id="SM00089">
    <property type="entry name" value="PKD"/>
    <property type="match status" value="2"/>
</dbReference>
<dbReference type="eggNOG" id="COG5297">
    <property type="taxonomic scope" value="Bacteria"/>
</dbReference>
<evidence type="ECO:0000313" key="3">
    <source>
        <dbReference type="Proteomes" id="UP000030185"/>
    </source>
</evidence>
<dbReference type="InterPro" id="IPR022409">
    <property type="entry name" value="PKD/Chitinase_dom"/>
</dbReference>
<dbReference type="Pfam" id="PF17957">
    <property type="entry name" value="Big_7"/>
    <property type="match status" value="2"/>
</dbReference>
<dbReference type="CDD" id="cd04082">
    <property type="entry name" value="CBM35_pectate_lyase-like"/>
    <property type="match status" value="1"/>
</dbReference>
<dbReference type="GO" id="GO:0030246">
    <property type="term" value="F:carbohydrate binding"/>
    <property type="evidence" value="ECO:0007669"/>
    <property type="project" value="InterPro"/>
</dbReference>
<organism evidence="2 3">
    <name type="scientific">Sporocytophaga myxococcoides</name>
    <dbReference type="NCBI Taxonomy" id="153721"/>
    <lineage>
        <taxon>Bacteria</taxon>
        <taxon>Pseudomonadati</taxon>
        <taxon>Bacteroidota</taxon>
        <taxon>Cytophagia</taxon>
        <taxon>Cytophagales</taxon>
        <taxon>Cytophagaceae</taxon>
        <taxon>Sporocytophaga</taxon>
    </lineage>
</organism>
<dbReference type="CDD" id="cd10318">
    <property type="entry name" value="RGL11"/>
    <property type="match status" value="1"/>
</dbReference>
<dbReference type="PANTHER" id="PTHR43118:SF1">
    <property type="entry name" value="RHAMNOGALACTURONAN LYASE (EUROFUNG)"/>
    <property type="match status" value="1"/>
</dbReference>
<accession>A0A098LIU6</accession>
<protein>
    <submittedName>
        <fullName evidence="2">FG-GAP repeat-containing protein</fullName>
    </submittedName>
</protein>
<comment type="caution">
    <text evidence="2">The sequence shown here is derived from an EMBL/GenBank/DDBJ whole genome shotgun (WGS) entry which is preliminary data.</text>
</comment>
<dbReference type="InterPro" id="IPR034641">
    <property type="entry name" value="RGL11"/>
</dbReference>
<dbReference type="eggNOG" id="COG3291">
    <property type="taxonomic scope" value="Bacteria"/>
</dbReference>
<dbReference type="Pfam" id="PF18370">
    <property type="entry name" value="RGI_lyase"/>
    <property type="match status" value="1"/>
</dbReference>
<dbReference type="Proteomes" id="UP000030185">
    <property type="component" value="Unassembled WGS sequence"/>
</dbReference>
<dbReference type="EMBL" id="BBLT01000010">
    <property type="protein sequence ID" value="GAL86865.1"/>
    <property type="molecule type" value="Genomic_DNA"/>
</dbReference>
<dbReference type="Gene3D" id="2.60.40.10">
    <property type="entry name" value="Immunoglobulins"/>
    <property type="match status" value="3"/>
</dbReference>
<keyword evidence="3" id="KW-1185">Reference proteome</keyword>
<dbReference type="SUPFAM" id="SSF49299">
    <property type="entry name" value="PKD domain"/>
    <property type="match status" value="1"/>
</dbReference>
<feature type="domain" description="CBM6" evidence="1">
    <location>
        <begin position="710"/>
        <end position="835"/>
    </location>
</feature>
<dbReference type="Pfam" id="PF21348">
    <property type="entry name" value="RGL11_C"/>
    <property type="match status" value="1"/>
</dbReference>
<sequence length="1118" mass="117930">MKNSYSFKVIFFASSLLFILSSGLMAQRRMENLDRGLVAVQTGNGVFLSWRVFGTDPKSVAFNVYRNGTKVNSSPITGATNMVDNGGSSSSTYTVRPVVGGAEQSVGGSATVWGSQVRTITLSNRPSSSHTPNDINVGDLDGDGKYDLVVKWYPNNAQDNSNSGVTANTYLAAYKMDGTFMWIVDLGRNIRSGAHYTQHLVGDYNSDGKAEVACKTAPGTRDGTGTYLSNGLAANDNDATNYVNGTGYVLTGPEYLTIFNGQTGKEMATINYPVPRGTVSSWGDSYGNRVDRFNATNAYLDGVKPSMIFQRGYYTRLTLAAIDWDGQRLSTRWIFDSNNSGSTGARGQGNHSLMAADIDGDGFDEIIPGASAIDHDGKFMWSTGFGHGDANHVGDFDPASPGLEIWLVNEQTGSQPDHYLVRARDGRVLWRGGGGNDDGRGMIGDIDSRYPGQEAWSSTVSGTFGATGTRISTAKPASVNFRVYWDGDLQDELLNNNTIDKWNGNGTSRVLSLTGNSCNGTKATPNLSADILGDWREEVILHDGANRLYIHTTTIPTQHKLYTLMHDPVYRNAISWQQSSYNQPPHLGFFLGAGVDQAPTPNIVLVGQYTSNRLPTVSLTAPANNASYLAPASINITANASDADGTISSVAFFNGTTLIGTDATAPYSFNWTNVAAGTYSITAVATDNAGGTAISAAAVVTVSSTPVAPFKLQGESACSVDGIANENTNTGFNGTGYVNVNNAVGSKASWAVSAGAAGNVGVTIRFANGTTANRTMSVAVNGVTQIASVSFTGTGAWTTWNTAVVQLSLSQGNNLLTLSSLTENGGPNIDELTFASDPITQGQCNATQNTPPIVSLTSPPSNTEFTAPATITLSASASDLDGSVTKVEFFNGSTLIATDITAPYSFFWTNLSAGVYNITAKATDNQGASTTSSAITINVKSVGGSQESITGPACSVPNSTISFELNPSLRNGATAYSWWTSGYSKSFTAESGAAHKANLETGEHYTGGDVCVGISYNVSPYYASYCLKVDVCAAARSLRSAPLVQVGPNPSVGAFNVTAHADIETLAISNTNGIEVFRYGKVVQGDLLEFGSSLNTGLYTLTIVYTSGKVEVIRLQKL</sequence>
<dbReference type="PANTHER" id="PTHR43118">
    <property type="entry name" value="RHAMNOGALACTURONAN LYASE (EUROFUNG)"/>
    <property type="match status" value="1"/>
</dbReference>
<evidence type="ECO:0000259" key="1">
    <source>
        <dbReference type="PROSITE" id="PS51175"/>
    </source>
</evidence>
<dbReference type="Pfam" id="PF03422">
    <property type="entry name" value="CBM_6"/>
    <property type="match status" value="1"/>
</dbReference>
<reference evidence="2 3" key="1">
    <citation type="submission" date="2014-09" db="EMBL/GenBank/DDBJ databases">
        <title>Sporocytophaga myxococcoides PG-01 genome sequencing.</title>
        <authorList>
            <person name="Liu L."/>
            <person name="Gao P.J."/>
            <person name="Chen G.J."/>
            <person name="Wang L.S."/>
        </authorList>
    </citation>
    <scope>NUCLEOTIDE SEQUENCE [LARGE SCALE GENOMIC DNA]</scope>
    <source>
        <strain evidence="2 3">PG-01</strain>
    </source>
</reference>
<proteinExistence type="predicted"/>
<dbReference type="RefSeq" id="WP_197060143.1">
    <property type="nucleotide sequence ID" value="NZ_BBLT01000010.1"/>
</dbReference>
<evidence type="ECO:0000313" key="2">
    <source>
        <dbReference type="EMBL" id="GAL86865.1"/>
    </source>
</evidence>